<dbReference type="Proteomes" id="UP001499854">
    <property type="component" value="Unassembled WGS sequence"/>
</dbReference>
<reference evidence="1 2" key="1">
    <citation type="journal article" date="2019" name="Int. J. Syst. Evol. Microbiol.">
        <title>The Global Catalogue of Microorganisms (GCM) 10K type strain sequencing project: providing services to taxonomists for standard genome sequencing and annotation.</title>
        <authorList>
            <consortium name="The Broad Institute Genomics Platform"/>
            <consortium name="The Broad Institute Genome Sequencing Center for Infectious Disease"/>
            <person name="Wu L."/>
            <person name="Ma J."/>
        </authorList>
    </citation>
    <scope>NUCLEOTIDE SEQUENCE [LARGE SCALE GENOMIC DNA]</scope>
    <source>
        <strain evidence="1 2">JCM 16013</strain>
    </source>
</reference>
<evidence type="ECO:0000313" key="2">
    <source>
        <dbReference type="Proteomes" id="UP001499854"/>
    </source>
</evidence>
<dbReference type="RefSeq" id="WP_344661213.1">
    <property type="nucleotide sequence ID" value="NZ_BAAAQM010000050.1"/>
</dbReference>
<protein>
    <recommendedName>
        <fullName evidence="3">TfoX N-terminal domain-containing protein</fullName>
    </recommendedName>
</protein>
<keyword evidence="2" id="KW-1185">Reference proteome</keyword>
<accession>A0ABN2SWK8</accession>
<sequence>MSAAKERFAELVTCYLGVDGVTCPGAEPGARGFGRGGLKVDGKLFSMVSQDRLVLKLPADRVDLLVEQGHGDRFAPRKNGVEMREWLMLDPDSDLDWHELAEEARKFVGSGG</sequence>
<dbReference type="EMBL" id="BAAAQM010000050">
    <property type="protein sequence ID" value="GAA1993728.1"/>
    <property type="molecule type" value="Genomic_DNA"/>
</dbReference>
<gene>
    <name evidence="1" type="ORF">GCM10009838_67370</name>
</gene>
<comment type="caution">
    <text evidence="1">The sequence shown here is derived from an EMBL/GenBank/DDBJ whole genome shotgun (WGS) entry which is preliminary data.</text>
</comment>
<dbReference type="SUPFAM" id="SSF159894">
    <property type="entry name" value="YgaC/TfoX-N like"/>
    <property type="match status" value="1"/>
</dbReference>
<evidence type="ECO:0000313" key="1">
    <source>
        <dbReference type="EMBL" id="GAA1993728.1"/>
    </source>
</evidence>
<name>A0ABN2SWK8_9ACTN</name>
<proteinExistence type="predicted"/>
<organism evidence="1 2">
    <name type="scientific">Catenulispora subtropica</name>
    <dbReference type="NCBI Taxonomy" id="450798"/>
    <lineage>
        <taxon>Bacteria</taxon>
        <taxon>Bacillati</taxon>
        <taxon>Actinomycetota</taxon>
        <taxon>Actinomycetes</taxon>
        <taxon>Catenulisporales</taxon>
        <taxon>Catenulisporaceae</taxon>
        <taxon>Catenulispora</taxon>
    </lineage>
</organism>
<evidence type="ECO:0008006" key="3">
    <source>
        <dbReference type="Google" id="ProtNLM"/>
    </source>
</evidence>